<comment type="similarity">
    <text evidence="2 6">Belongs to the group II decarboxylase family.</text>
</comment>
<dbReference type="PANTHER" id="PTHR46101:SF2">
    <property type="entry name" value="SERINE DECARBOXYLASE"/>
    <property type="match status" value="1"/>
</dbReference>
<dbReference type="Proteomes" id="UP001519325">
    <property type="component" value="Unassembled WGS sequence"/>
</dbReference>
<proteinExistence type="inferred from homology"/>
<evidence type="ECO:0000256" key="1">
    <source>
        <dbReference type="ARBA" id="ARBA00001933"/>
    </source>
</evidence>
<accession>A0ABS4QIR0</accession>
<dbReference type="NCBIfam" id="NF002748">
    <property type="entry name" value="PRK02769.1"/>
    <property type="match status" value="1"/>
</dbReference>
<evidence type="ECO:0000256" key="6">
    <source>
        <dbReference type="RuleBase" id="RU000382"/>
    </source>
</evidence>
<organism evidence="8 9">
    <name type="scientific">Nocardia goodfellowii</name>
    <dbReference type="NCBI Taxonomy" id="882446"/>
    <lineage>
        <taxon>Bacteria</taxon>
        <taxon>Bacillati</taxon>
        <taxon>Actinomycetota</taxon>
        <taxon>Actinomycetes</taxon>
        <taxon>Mycobacteriales</taxon>
        <taxon>Nocardiaceae</taxon>
        <taxon>Nocardia</taxon>
    </lineage>
</organism>
<dbReference type="InterPro" id="IPR015424">
    <property type="entry name" value="PyrdxlP-dep_Trfase"/>
</dbReference>
<keyword evidence="3" id="KW-0210">Decarboxylase</keyword>
<keyword evidence="4 6" id="KW-0663">Pyridoxal phosphate</keyword>
<dbReference type="Gene3D" id="3.90.1150.10">
    <property type="entry name" value="Aspartate Aminotransferase, domain 1"/>
    <property type="match status" value="1"/>
</dbReference>
<dbReference type="EC" id="4.1.1.22" evidence="8"/>
<gene>
    <name evidence="8" type="ORF">BJ987_004481</name>
</gene>
<dbReference type="SUPFAM" id="SSF53383">
    <property type="entry name" value="PLP-dependent transferases"/>
    <property type="match status" value="1"/>
</dbReference>
<comment type="cofactor">
    <cofactor evidence="1 6">
        <name>pyridoxal 5'-phosphate</name>
        <dbReference type="ChEBI" id="CHEBI:597326"/>
    </cofactor>
</comment>
<dbReference type="EMBL" id="JAGGMR010000001">
    <property type="protein sequence ID" value="MBP2191580.1"/>
    <property type="molecule type" value="Genomic_DNA"/>
</dbReference>
<sequence length="385" mass="42449">MKFPDQKDLTILDDPSETTATSEHDVEILTDTAAQMLGGREYMLGFPVNLDFDYRQLSEFLAVHGNNVGDPRKESEYHFHTKPFELAVIDFFARLAGCPDAFGYVTNGGTEGNLFGCYLGRERFPDAVMYYSAAAHYSMMKIARLLRVEARSVACLADQTMDLDNLTELHRRHGDGRAALVVATIGTTTGGAYDDIAGVRAALNTLGTTNIHIHSDAAFGGLLAALGPTPRPWAFESGADTVAISGHKMIGGPIPSGIVLAHRRDVEKIRKTDVAVGSDDDTINGSRDAFTPALLWYELRRLGRTGLRRRVQHCLDTARYAENRLRGEGRNPVRPPGSNTVVFDAPSAEVCQRWNLLTVDERAHLVTMPHVTEEHIDRLCAEIRR</sequence>
<dbReference type="InterPro" id="IPR051151">
    <property type="entry name" value="Group_II_Decarboxylase"/>
</dbReference>
<dbReference type="Gene3D" id="3.40.640.10">
    <property type="entry name" value="Type I PLP-dependent aspartate aminotransferase-like (Major domain)"/>
    <property type="match status" value="1"/>
</dbReference>
<feature type="compositionally biased region" description="Basic and acidic residues" evidence="7">
    <location>
        <begin position="1"/>
        <end position="10"/>
    </location>
</feature>
<evidence type="ECO:0000256" key="2">
    <source>
        <dbReference type="ARBA" id="ARBA00009533"/>
    </source>
</evidence>
<evidence type="ECO:0000313" key="8">
    <source>
        <dbReference type="EMBL" id="MBP2191580.1"/>
    </source>
</evidence>
<evidence type="ECO:0000256" key="5">
    <source>
        <dbReference type="ARBA" id="ARBA00023239"/>
    </source>
</evidence>
<evidence type="ECO:0000256" key="4">
    <source>
        <dbReference type="ARBA" id="ARBA00022898"/>
    </source>
</evidence>
<reference evidence="8 9" key="1">
    <citation type="submission" date="2021-03" db="EMBL/GenBank/DDBJ databases">
        <title>Sequencing the genomes of 1000 actinobacteria strains.</title>
        <authorList>
            <person name="Klenk H.-P."/>
        </authorList>
    </citation>
    <scope>NUCLEOTIDE SEQUENCE [LARGE SCALE GENOMIC DNA]</scope>
    <source>
        <strain evidence="8 9">DSM 45516</strain>
    </source>
</reference>
<name>A0ABS4QIR0_9NOCA</name>
<keyword evidence="5 6" id="KW-0456">Lyase</keyword>
<feature type="region of interest" description="Disordered" evidence="7">
    <location>
        <begin position="1"/>
        <end position="22"/>
    </location>
</feature>
<protein>
    <submittedName>
        <fullName evidence="8">Histidine decarboxylase</fullName>
        <ecNumber evidence="8">4.1.1.22</ecNumber>
    </submittedName>
</protein>
<keyword evidence="9" id="KW-1185">Reference proteome</keyword>
<evidence type="ECO:0000313" key="9">
    <source>
        <dbReference type="Proteomes" id="UP001519325"/>
    </source>
</evidence>
<dbReference type="RefSeq" id="WP_209893400.1">
    <property type="nucleotide sequence ID" value="NZ_JAGGMR010000001.1"/>
</dbReference>
<dbReference type="InterPro" id="IPR002129">
    <property type="entry name" value="PyrdxlP-dep_de-COase"/>
</dbReference>
<dbReference type="InterPro" id="IPR015422">
    <property type="entry name" value="PyrdxlP-dep_Trfase_small"/>
</dbReference>
<dbReference type="PANTHER" id="PTHR46101">
    <property type="match status" value="1"/>
</dbReference>
<comment type="caution">
    <text evidence="8">The sequence shown here is derived from an EMBL/GenBank/DDBJ whole genome shotgun (WGS) entry which is preliminary data.</text>
</comment>
<evidence type="ECO:0000256" key="7">
    <source>
        <dbReference type="SAM" id="MobiDB-lite"/>
    </source>
</evidence>
<dbReference type="InterPro" id="IPR015421">
    <property type="entry name" value="PyrdxlP-dep_Trfase_major"/>
</dbReference>
<dbReference type="Pfam" id="PF00282">
    <property type="entry name" value="Pyridoxal_deC"/>
    <property type="match status" value="1"/>
</dbReference>
<evidence type="ECO:0000256" key="3">
    <source>
        <dbReference type="ARBA" id="ARBA00022793"/>
    </source>
</evidence>
<dbReference type="GO" id="GO:0004398">
    <property type="term" value="F:histidine decarboxylase activity"/>
    <property type="evidence" value="ECO:0007669"/>
    <property type="project" value="UniProtKB-EC"/>
</dbReference>